<evidence type="ECO:0000256" key="6">
    <source>
        <dbReference type="SAM" id="Phobius"/>
    </source>
</evidence>
<dbReference type="PANTHER" id="PTHR33048:SF134">
    <property type="entry name" value="INTEGRAL MEMBRANE PROTEIN"/>
    <property type="match status" value="1"/>
</dbReference>
<feature type="transmembrane region" description="Helical" evidence="6">
    <location>
        <begin position="12"/>
        <end position="31"/>
    </location>
</feature>
<dbReference type="PANTHER" id="PTHR33048">
    <property type="entry name" value="PTH11-LIKE INTEGRAL MEMBRANE PROTEIN (AFU_ORTHOLOGUE AFUA_5G11245)"/>
    <property type="match status" value="1"/>
</dbReference>
<keyword evidence="4 6" id="KW-0472">Membrane</keyword>
<dbReference type="OrthoDB" id="5391602at2759"/>
<keyword evidence="9" id="KW-1185">Reference proteome</keyword>
<dbReference type="EMBL" id="MU004380">
    <property type="protein sequence ID" value="KAF2653493.1"/>
    <property type="molecule type" value="Genomic_DNA"/>
</dbReference>
<dbReference type="AlphaFoldDB" id="A0A6A6T3L9"/>
<keyword evidence="2 6" id="KW-0812">Transmembrane</keyword>
<feature type="transmembrane region" description="Helical" evidence="6">
    <location>
        <begin position="251"/>
        <end position="271"/>
    </location>
</feature>
<reference evidence="8" key="1">
    <citation type="journal article" date="2020" name="Stud. Mycol.">
        <title>101 Dothideomycetes genomes: a test case for predicting lifestyles and emergence of pathogens.</title>
        <authorList>
            <person name="Haridas S."/>
            <person name="Albert R."/>
            <person name="Binder M."/>
            <person name="Bloem J."/>
            <person name="Labutti K."/>
            <person name="Salamov A."/>
            <person name="Andreopoulos B."/>
            <person name="Baker S."/>
            <person name="Barry K."/>
            <person name="Bills G."/>
            <person name="Bluhm B."/>
            <person name="Cannon C."/>
            <person name="Castanera R."/>
            <person name="Culley D."/>
            <person name="Daum C."/>
            <person name="Ezra D."/>
            <person name="Gonzalez J."/>
            <person name="Henrissat B."/>
            <person name="Kuo A."/>
            <person name="Liang C."/>
            <person name="Lipzen A."/>
            <person name="Lutzoni F."/>
            <person name="Magnuson J."/>
            <person name="Mondo S."/>
            <person name="Nolan M."/>
            <person name="Ohm R."/>
            <person name="Pangilinan J."/>
            <person name="Park H.-J."/>
            <person name="Ramirez L."/>
            <person name="Alfaro M."/>
            <person name="Sun H."/>
            <person name="Tritt A."/>
            <person name="Yoshinaga Y."/>
            <person name="Zwiers L.-H."/>
            <person name="Turgeon B."/>
            <person name="Goodwin S."/>
            <person name="Spatafora J."/>
            <person name="Crous P."/>
            <person name="Grigoriev I."/>
        </authorList>
    </citation>
    <scope>NUCLEOTIDE SEQUENCE</scope>
    <source>
        <strain evidence="8">CBS 122681</strain>
    </source>
</reference>
<feature type="transmembrane region" description="Helical" evidence="6">
    <location>
        <begin position="209"/>
        <end position="231"/>
    </location>
</feature>
<feature type="transmembrane region" description="Helical" evidence="6">
    <location>
        <begin position="43"/>
        <end position="69"/>
    </location>
</feature>
<accession>A0A6A6T3L9</accession>
<dbReference type="Pfam" id="PF20684">
    <property type="entry name" value="Fung_rhodopsin"/>
    <property type="match status" value="1"/>
</dbReference>
<keyword evidence="3 6" id="KW-1133">Transmembrane helix</keyword>
<dbReference type="Proteomes" id="UP000799324">
    <property type="component" value="Unassembled WGS sequence"/>
</dbReference>
<feature type="transmembrane region" description="Helical" evidence="6">
    <location>
        <begin position="96"/>
        <end position="117"/>
    </location>
</feature>
<evidence type="ECO:0000259" key="7">
    <source>
        <dbReference type="Pfam" id="PF20684"/>
    </source>
</evidence>
<evidence type="ECO:0000256" key="2">
    <source>
        <dbReference type="ARBA" id="ARBA00022692"/>
    </source>
</evidence>
<organism evidence="8 9">
    <name type="scientific">Lophiostoma macrostomum CBS 122681</name>
    <dbReference type="NCBI Taxonomy" id="1314788"/>
    <lineage>
        <taxon>Eukaryota</taxon>
        <taxon>Fungi</taxon>
        <taxon>Dikarya</taxon>
        <taxon>Ascomycota</taxon>
        <taxon>Pezizomycotina</taxon>
        <taxon>Dothideomycetes</taxon>
        <taxon>Pleosporomycetidae</taxon>
        <taxon>Pleosporales</taxon>
        <taxon>Lophiostomataceae</taxon>
        <taxon>Lophiostoma</taxon>
    </lineage>
</organism>
<comment type="subcellular location">
    <subcellularLocation>
        <location evidence="1">Membrane</location>
        <topology evidence="1">Multi-pass membrane protein</topology>
    </subcellularLocation>
</comment>
<dbReference type="GO" id="GO:0016020">
    <property type="term" value="C:membrane"/>
    <property type="evidence" value="ECO:0007669"/>
    <property type="project" value="UniProtKB-SubCell"/>
</dbReference>
<evidence type="ECO:0000313" key="9">
    <source>
        <dbReference type="Proteomes" id="UP000799324"/>
    </source>
</evidence>
<evidence type="ECO:0000256" key="3">
    <source>
        <dbReference type="ARBA" id="ARBA00022989"/>
    </source>
</evidence>
<feature type="domain" description="Rhodopsin" evidence="7">
    <location>
        <begin position="27"/>
        <end position="275"/>
    </location>
</feature>
<gene>
    <name evidence="8" type="ORF">K491DRAFT_513989</name>
</gene>
<feature type="transmembrane region" description="Helical" evidence="6">
    <location>
        <begin position="129"/>
        <end position="151"/>
    </location>
</feature>
<evidence type="ECO:0000256" key="4">
    <source>
        <dbReference type="ARBA" id="ARBA00023136"/>
    </source>
</evidence>
<dbReference type="InterPro" id="IPR052337">
    <property type="entry name" value="SAT4-like"/>
</dbReference>
<evidence type="ECO:0000256" key="1">
    <source>
        <dbReference type="ARBA" id="ARBA00004141"/>
    </source>
</evidence>
<sequence length="350" mass="39128">MIQNYTKGLMIGLAVTFMILPCIFIGLRLWAKFLSAKRVGWDDYLAIAALIMSITCCVLQLVTALHGYLGQHQPQNPDGTPIMDDPGLSVFEHTKFTLNLLGILGLGLIKSSILIYYKNIFTIRSFRYAVYGMLFLVFTWTASYFFAHLFMCTPVTVFIEPYYGNDCIKETPVFLSVAISGTILDFFVLMMPVPMVLNLHLPLKQRLGVLGILMLGAAVVAVSIARVIALFEVAGEYLRHPNDVIYYTAPIFFWVNIELSLAVVSACLPTLRPIYTHFRPKQPTSSKYGYSGDGSGLSAGHAVQRNSKYGRFSRDPYSDELELTNDMESALPAEQRIVREVRISQTSDSV</sequence>
<dbReference type="InterPro" id="IPR049326">
    <property type="entry name" value="Rhodopsin_dom_fungi"/>
</dbReference>
<name>A0A6A6T3L9_9PLEO</name>
<evidence type="ECO:0000256" key="5">
    <source>
        <dbReference type="ARBA" id="ARBA00038359"/>
    </source>
</evidence>
<protein>
    <recommendedName>
        <fullName evidence="7">Rhodopsin domain-containing protein</fullName>
    </recommendedName>
</protein>
<evidence type="ECO:0000313" key="8">
    <source>
        <dbReference type="EMBL" id="KAF2653493.1"/>
    </source>
</evidence>
<comment type="similarity">
    <text evidence="5">Belongs to the SAT4 family.</text>
</comment>
<proteinExistence type="inferred from homology"/>
<feature type="transmembrane region" description="Helical" evidence="6">
    <location>
        <begin position="171"/>
        <end position="197"/>
    </location>
</feature>